<comment type="cofactor">
    <cofactor evidence="10">
        <name>Zn(2+)</name>
        <dbReference type="ChEBI" id="CHEBI:29105"/>
    </cofactor>
    <text evidence="10">Binds 1 zinc ion per subunit.</text>
</comment>
<dbReference type="GO" id="GO:0005524">
    <property type="term" value="F:ATP binding"/>
    <property type="evidence" value="ECO:0007669"/>
    <property type="project" value="UniProtKB-UniRule"/>
</dbReference>
<feature type="short sequence motif" description="'KMSKS' region" evidence="10">
    <location>
        <begin position="268"/>
        <end position="272"/>
    </location>
</feature>
<dbReference type="OrthoDB" id="9815130at2"/>
<feature type="binding site" evidence="10">
    <location>
        <position position="235"/>
    </location>
    <ligand>
        <name>Zn(2+)</name>
        <dbReference type="ChEBI" id="CHEBI:29105"/>
    </ligand>
</feature>
<keyword evidence="8 10" id="KW-0648">Protein biosynthesis</keyword>
<feature type="short sequence motif" description="'HIGH' region" evidence="10">
    <location>
        <begin position="30"/>
        <end position="40"/>
    </location>
</feature>
<dbReference type="Gene3D" id="3.40.50.620">
    <property type="entry name" value="HUPs"/>
    <property type="match status" value="1"/>
</dbReference>
<keyword evidence="5 10" id="KW-0547">Nucleotide-binding</keyword>
<dbReference type="GO" id="GO:0008270">
    <property type="term" value="F:zinc ion binding"/>
    <property type="evidence" value="ECO:0007669"/>
    <property type="project" value="UniProtKB-UniRule"/>
</dbReference>
<evidence type="ECO:0000313" key="14">
    <source>
        <dbReference type="Proteomes" id="UP000198462"/>
    </source>
</evidence>
<feature type="binding site" evidence="10">
    <location>
        <position position="28"/>
    </location>
    <ligand>
        <name>Zn(2+)</name>
        <dbReference type="ChEBI" id="CHEBI:29105"/>
    </ligand>
</feature>
<organism evidence="13 14">
    <name type="scientific">Pacificimonas flava</name>
    <dbReference type="NCBI Taxonomy" id="1234595"/>
    <lineage>
        <taxon>Bacteria</taxon>
        <taxon>Pseudomonadati</taxon>
        <taxon>Pseudomonadota</taxon>
        <taxon>Alphaproteobacteria</taxon>
        <taxon>Sphingomonadales</taxon>
        <taxon>Sphingosinicellaceae</taxon>
        <taxon>Pacificimonas</taxon>
    </lineage>
</organism>
<dbReference type="InterPro" id="IPR024909">
    <property type="entry name" value="Cys-tRNA/MSH_ligase"/>
</dbReference>
<dbReference type="InterPro" id="IPR056411">
    <property type="entry name" value="CysS_C"/>
</dbReference>
<protein>
    <recommendedName>
        <fullName evidence="10">Cysteine--tRNA ligase</fullName>
        <ecNumber evidence="10">6.1.1.16</ecNumber>
    </recommendedName>
    <alternativeName>
        <fullName evidence="10">Cysteinyl-tRNA synthetase</fullName>
        <shortName evidence="10">CysRS</shortName>
    </alternativeName>
</protein>
<evidence type="ECO:0000256" key="9">
    <source>
        <dbReference type="ARBA" id="ARBA00023146"/>
    </source>
</evidence>
<dbReference type="RefSeq" id="WP_088710999.1">
    <property type="nucleotide sequence ID" value="NZ_NFZT01000001.1"/>
</dbReference>
<keyword evidence="3 10" id="KW-0436">Ligase</keyword>
<evidence type="ECO:0000313" key="13">
    <source>
        <dbReference type="EMBL" id="OWV32203.1"/>
    </source>
</evidence>
<name>A0A219B244_9SPHN</name>
<evidence type="ECO:0000256" key="10">
    <source>
        <dbReference type="HAMAP-Rule" id="MF_00041"/>
    </source>
</evidence>
<dbReference type="InterPro" id="IPR015803">
    <property type="entry name" value="Cys-tRNA-ligase"/>
</dbReference>
<dbReference type="PRINTS" id="PR00983">
    <property type="entry name" value="TRNASYNTHCYS"/>
</dbReference>
<dbReference type="Proteomes" id="UP000198462">
    <property type="component" value="Unassembled WGS sequence"/>
</dbReference>
<evidence type="ECO:0000256" key="5">
    <source>
        <dbReference type="ARBA" id="ARBA00022741"/>
    </source>
</evidence>
<dbReference type="GO" id="GO:0004817">
    <property type="term" value="F:cysteine-tRNA ligase activity"/>
    <property type="evidence" value="ECO:0007669"/>
    <property type="project" value="UniProtKB-UniRule"/>
</dbReference>
<dbReference type="AlphaFoldDB" id="A0A219B244"/>
<dbReference type="CDD" id="cd00672">
    <property type="entry name" value="CysRS_core"/>
    <property type="match status" value="1"/>
</dbReference>
<sequence length="450" mass="50105">MIRLYDTKRREKVDFSPADPKRVTMYVCGPTVYARAHIGNFRPPVIFDVLRRLLRHEYGADSVVYARNITDIDDKIMERAAAENRPIEEITAEAEGWYLEDAGALGVEPPDLAPHATDNLPQMIELMQGLIERGNAYAAEGHVLFDTTSDADYGSLSGRALDEMIAGARVEVAGYKRHAADFVLWKPSAADEPGWDSPWGRGRPGWHTECTAMIRAHLGETIDIHGGGQDLVFPHHENEAAQGRCLHDGAPLARVWMHNGFLSMNSEKMSKSLGNIVGVRDLLADGHKEESIRLALLSAHYRKPLDWSDELLFQCRDVLNRQYSKLSNNAFVEEGAEPDEELVEALRDDMNFPKALARLWALDGEDCSRDKIVASGALLGLLQSSPADYFSLPYGSGTAQARQEIEARIAERAAAKREKDFAAADRIRDELESEGIILEDGPNGTTWRRK</sequence>
<feature type="binding site" evidence="10">
    <location>
        <position position="271"/>
    </location>
    <ligand>
        <name>ATP</name>
        <dbReference type="ChEBI" id="CHEBI:30616"/>
    </ligand>
</feature>
<dbReference type="Gene3D" id="1.20.120.1910">
    <property type="entry name" value="Cysteine-tRNA ligase, C-terminal anti-codon recognition domain"/>
    <property type="match status" value="1"/>
</dbReference>
<dbReference type="EMBL" id="NFZT01000001">
    <property type="protein sequence ID" value="OWV32203.1"/>
    <property type="molecule type" value="Genomic_DNA"/>
</dbReference>
<comment type="similarity">
    <text evidence="1 10">Belongs to the class-I aminoacyl-tRNA synthetase family.</text>
</comment>
<evidence type="ECO:0000259" key="11">
    <source>
        <dbReference type="Pfam" id="PF01406"/>
    </source>
</evidence>
<keyword evidence="7 10" id="KW-0067">ATP-binding</keyword>
<dbReference type="InterPro" id="IPR032678">
    <property type="entry name" value="tRNA-synt_1_cat_dom"/>
</dbReference>
<comment type="caution">
    <text evidence="13">The sequence shown here is derived from an EMBL/GenBank/DDBJ whole genome shotgun (WGS) entry which is preliminary data.</text>
</comment>
<feature type="domain" description="tRNA synthetases class I catalytic" evidence="11">
    <location>
        <begin position="15"/>
        <end position="314"/>
    </location>
</feature>
<evidence type="ECO:0000259" key="12">
    <source>
        <dbReference type="Pfam" id="PF23493"/>
    </source>
</evidence>
<comment type="subunit">
    <text evidence="2 10">Monomer.</text>
</comment>
<feature type="binding site" evidence="10">
    <location>
        <position position="210"/>
    </location>
    <ligand>
        <name>Zn(2+)</name>
        <dbReference type="ChEBI" id="CHEBI:29105"/>
    </ligand>
</feature>
<dbReference type="PANTHER" id="PTHR10890">
    <property type="entry name" value="CYSTEINYL-TRNA SYNTHETASE"/>
    <property type="match status" value="1"/>
</dbReference>
<dbReference type="GO" id="GO:0005829">
    <property type="term" value="C:cytosol"/>
    <property type="evidence" value="ECO:0007669"/>
    <property type="project" value="TreeGrafter"/>
</dbReference>
<comment type="catalytic activity">
    <reaction evidence="10">
        <text>tRNA(Cys) + L-cysteine + ATP = L-cysteinyl-tRNA(Cys) + AMP + diphosphate</text>
        <dbReference type="Rhea" id="RHEA:17773"/>
        <dbReference type="Rhea" id="RHEA-COMP:9661"/>
        <dbReference type="Rhea" id="RHEA-COMP:9679"/>
        <dbReference type="ChEBI" id="CHEBI:30616"/>
        <dbReference type="ChEBI" id="CHEBI:33019"/>
        <dbReference type="ChEBI" id="CHEBI:35235"/>
        <dbReference type="ChEBI" id="CHEBI:78442"/>
        <dbReference type="ChEBI" id="CHEBI:78517"/>
        <dbReference type="ChEBI" id="CHEBI:456215"/>
        <dbReference type="EC" id="6.1.1.16"/>
    </reaction>
</comment>
<dbReference type="InterPro" id="IPR014729">
    <property type="entry name" value="Rossmann-like_a/b/a_fold"/>
</dbReference>
<dbReference type="HAMAP" id="MF_00041">
    <property type="entry name" value="Cys_tRNA_synth"/>
    <property type="match status" value="1"/>
</dbReference>
<dbReference type="InterPro" id="IPR009080">
    <property type="entry name" value="tRNAsynth_Ia_anticodon-bd"/>
</dbReference>
<dbReference type="GO" id="GO:0006423">
    <property type="term" value="P:cysteinyl-tRNA aminoacylation"/>
    <property type="evidence" value="ECO:0007669"/>
    <property type="project" value="UniProtKB-UniRule"/>
</dbReference>
<evidence type="ECO:0000256" key="4">
    <source>
        <dbReference type="ARBA" id="ARBA00022723"/>
    </source>
</evidence>
<dbReference type="SUPFAM" id="SSF52374">
    <property type="entry name" value="Nucleotidylyl transferase"/>
    <property type="match status" value="1"/>
</dbReference>
<evidence type="ECO:0000256" key="7">
    <source>
        <dbReference type="ARBA" id="ARBA00022840"/>
    </source>
</evidence>
<evidence type="ECO:0000256" key="1">
    <source>
        <dbReference type="ARBA" id="ARBA00005594"/>
    </source>
</evidence>
<keyword evidence="14" id="KW-1185">Reference proteome</keyword>
<keyword evidence="4 10" id="KW-0479">Metal-binding</keyword>
<accession>A0A219B244</accession>
<feature type="domain" description="Cysteinyl-tRNA ligase anticodon binding" evidence="12">
    <location>
        <begin position="404"/>
        <end position="448"/>
    </location>
</feature>
<evidence type="ECO:0000256" key="3">
    <source>
        <dbReference type="ARBA" id="ARBA00022598"/>
    </source>
</evidence>
<dbReference type="Pfam" id="PF23493">
    <property type="entry name" value="CysS_C"/>
    <property type="match status" value="1"/>
</dbReference>
<evidence type="ECO:0000256" key="2">
    <source>
        <dbReference type="ARBA" id="ARBA00011245"/>
    </source>
</evidence>
<dbReference type="PANTHER" id="PTHR10890:SF3">
    <property type="entry name" value="CYSTEINE--TRNA LIGASE, CYTOPLASMIC"/>
    <property type="match status" value="1"/>
</dbReference>
<keyword evidence="9 10" id="KW-0030">Aminoacyl-tRNA synthetase</keyword>
<feature type="binding site" evidence="10">
    <location>
        <position position="239"/>
    </location>
    <ligand>
        <name>Zn(2+)</name>
        <dbReference type="ChEBI" id="CHEBI:29105"/>
    </ligand>
</feature>
<keyword evidence="10" id="KW-0963">Cytoplasm</keyword>
<proteinExistence type="inferred from homology"/>
<comment type="subcellular location">
    <subcellularLocation>
        <location evidence="10">Cytoplasm</location>
    </subcellularLocation>
</comment>
<reference evidence="14" key="1">
    <citation type="submission" date="2017-05" db="EMBL/GenBank/DDBJ databases">
        <authorList>
            <person name="Lin X."/>
        </authorList>
    </citation>
    <scope>NUCLEOTIDE SEQUENCE [LARGE SCALE GENOMIC DNA]</scope>
    <source>
        <strain evidence="14">JLT2012</strain>
    </source>
</reference>
<gene>
    <name evidence="10" type="primary">cysS</name>
    <name evidence="13" type="ORF">B5C34_01210</name>
</gene>
<keyword evidence="6 10" id="KW-0862">Zinc</keyword>
<dbReference type="Pfam" id="PF01406">
    <property type="entry name" value="tRNA-synt_1e"/>
    <property type="match status" value="1"/>
</dbReference>
<evidence type="ECO:0000256" key="6">
    <source>
        <dbReference type="ARBA" id="ARBA00022833"/>
    </source>
</evidence>
<dbReference type="EC" id="6.1.1.16" evidence="10"/>
<dbReference type="SUPFAM" id="SSF47323">
    <property type="entry name" value="Anticodon-binding domain of a subclass of class I aminoacyl-tRNA synthetases"/>
    <property type="match status" value="1"/>
</dbReference>
<dbReference type="NCBIfam" id="TIGR00435">
    <property type="entry name" value="cysS"/>
    <property type="match status" value="1"/>
</dbReference>
<evidence type="ECO:0000256" key="8">
    <source>
        <dbReference type="ARBA" id="ARBA00022917"/>
    </source>
</evidence>